<proteinExistence type="predicted"/>
<evidence type="ECO:0000313" key="3">
    <source>
        <dbReference type="EMBL" id="ASP20879.1"/>
    </source>
</evidence>
<dbReference type="Proteomes" id="UP000203589">
    <property type="component" value="Chromosome"/>
</dbReference>
<dbReference type="EMBL" id="CP022540">
    <property type="protein sequence ID" value="ASP20879.1"/>
    <property type="molecule type" value="Genomic_DNA"/>
</dbReference>
<gene>
    <name evidence="3" type="ORF">ANTHELSMS3_02201</name>
</gene>
<protein>
    <submittedName>
        <fullName evidence="3">Putative Flp pilus-assembly TadE/G-like protein</fullName>
    </submittedName>
</protein>
<evidence type="ECO:0000256" key="1">
    <source>
        <dbReference type="SAM" id="Phobius"/>
    </source>
</evidence>
<keyword evidence="4" id="KW-1185">Reference proteome</keyword>
<dbReference type="InterPro" id="IPR028087">
    <property type="entry name" value="Tad_N"/>
</dbReference>
<keyword evidence="1" id="KW-0472">Membrane</keyword>
<dbReference type="OrthoDB" id="7522752at2"/>
<sequence length="547" mass="59377">MLKSTTSLTGVIDSRFAFSSRLRAFAADTSGNMSYLAIVGSLVMMVFGGVGIDMMHAELKRIKVQNTLDRAVLAAANIENTIAPQQVVEEYFAAMGLGEALTSIDVEQSMTAKRVSAIGQSAISSDFMSLIGVDTLDAFGRATAEHATANIEISMVLDVSGSMGWNSKIINMRNAARSFVDIMMPEDGQALTTISIVPYNATVNLGATTASYFTLDDLHDYSNCVTFDQSDFDQAAISPSEELTRLAHFDLNSTNVNSTEIASPWCRTGDTSAVIAHRSDPATLKAHIDSLNAGGNTAIDLGMKWGAALLDPAARPAIAAMSDDGLVDPDFAVRPASYADPESSKYVVIMTDGENTTQYDLKPQHKYGYSDVWIDERGNSDPSDDRFSLRVVDNTGSDNDTYFWQRYEGYSSSYRYRGTPDGGSNARRMTNAELFARFGTRAVGSKMYQRPYYDGYVTYSTYSDIYYAYEATVGADPADNRLESICDAAKAQGVVVFAIGFEAPQRGLDAMRNCASSPAHFFDVNGADLEETFASIANTITQLRLTQ</sequence>
<reference evidence="3 4" key="1">
    <citation type="submission" date="2017-07" db="EMBL/GenBank/DDBJ databases">
        <title>Genome Sequence of Antarctobacter heliothermus Strain SMS3 Isolated from a culture of the Diatom Skeletonema marinoi.</title>
        <authorList>
            <person name="Topel M."/>
            <person name="Pinder M.I.M."/>
            <person name="Johansson O.N."/>
            <person name="Kourtchenko O."/>
            <person name="Godhe A."/>
            <person name="Clarke A.K."/>
        </authorList>
    </citation>
    <scope>NUCLEOTIDE SEQUENCE [LARGE SCALE GENOMIC DNA]</scope>
    <source>
        <strain evidence="3 4">SMS3</strain>
    </source>
</reference>
<feature type="domain" description="Putative Flp pilus-assembly TadG-like N-terminal" evidence="2">
    <location>
        <begin position="31"/>
        <end position="76"/>
    </location>
</feature>
<dbReference type="Pfam" id="PF13400">
    <property type="entry name" value="Tad"/>
    <property type="match status" value="1"/>
</dbReference>
<dbReference type="RefSeq" id="WP_094034877.1">
    <property type="nucleotide sequence ID" value="NZ_CP022540.1"/>
</dbReference>
<keyword evidence="1" id="KW-0812">Transmembrane</keyword>
<dbReference type="KEGG" id="aht:ANTHELSMS3_02201"/>
<dbReference type="SUPFAM" id="SSF53300">
    <property type="entry name" value="vWA-like"/>
    <property type="match status" value="1"/>
</dbReference>
<evidence type="ECO:0000259" key="2">
    <source>
        <dbReference type="Pfam" id="PF13400"/>
    </source>
</evidence>
<feature type="transmembrane region" description="Helical" evidence="1">
    <location>
        <begin position="33"/>
        <end position="52"/>
    </location>
</feature>
<dbReference type="Gene3D" id="3.40.50.410">
    <property type="entry name" value="von Willebrand factor, type A domain"/>
    <property type="match status" value="1"/>
</dbReference>
<dbReference type="InterPro" id="IPR036465">
    <property type="entry name" value="vWFA_dom_sf"/>
</dbReference>
<accession>A0A222E3U3</accession>
<evidence type="ECO:0000313" key="4">
    <source>
        <dbReference type="Proteomes" id="UP000203589"/>
    </source>
</evidence>
<name>A0A222E3U3_9RHOB</name>
<keyword evidence="1" id="KW-1133">Transmembrane helix</keyword>
<organism evidence="3 4">
    <name type="scientific">Antarctobacter heliothermus</name>
    <dbReference type="NCBI Taxonomy" id="74033"/>
    <lineage>
        <taxon>Bacteria</taxon>
        <taxon>Pseudomonadati</taxon>
        <taxon>Pseudomonadota</taxon>
        <taxon>Alphaproteobacteria</taxon>
        <taxon>Rhodobacterales</taxon>
        <taxon>Roseobacteraceae</taxon>
        <taxon>Antarctobacter</taxon>
    </lineage>
</organism>
<dbReference type="AlphaFoldDB" id="A0A222E3U3"/>